<dbReference type="PANTHER" id="PTHR42736:SF1">
    <property type="entry name" value="PROTEIN-GLUTAMINE GAMMA-GLUTAMYLTRANSFERASE"/>
    <property type="match status" value="1"/>
</dbReference>
<dbReference type="AlphaFoldDB" id="A0A4R3KFV8"/>
<keyword evidence="5" id="KW-1185">Reference proteome</keyword>
<dbReference type="Proteomes" id="UP000295188">
    <property type="component" value="Unassembled WGS sequence"/>
</dbReference>
<feature type="region of interest" description="Disordered" evidence="1">
    <location>
        <begin position="606"/>
        <end position="646"/>
    </location>
</feature>
<feature type="compositionally biased region" description="Basic and acidic residues" evidence="1">
    <location>
        <begin position="619"/>
        <end position="633"/>
    </location>
</feature>
<dbReference type="Pfam" id="PF01841">
    <property type="entry name" value="Transglut_core"/>
    <property type="match status" value="1"/>
</dbReference>
<feature type="transmembrane region" description="Helical" evidence="2">
    <location>
        <begin position="202"/>
        <end position="220"/>
    </location>
</feature>
<feature type="transmembrane region" description="Helical" evidence="2">
    <location>
        <begin position="7"/>
        <end position="32"/>
    </location>
</feature>
<proteinExistence type="predicted"/>
<dbReference type="InterPro" id="IPR038765">
    <property type="entry name" value="Papain-like_cys_pep_sf"/>
</dbReference>
<feature type="transmembrane region" description="Helical" evidence="2">
    <location>
        <begin position="653"/>
        <end position="674"/>
    </location>
</feature>
<dbReference type="PANTHER" id="PTHR42736">
    <property type="entry name" value="PROTEIN-GLUTAMINE GAMMA-GLUTAMYLTRANSFERASE"/>
    <property type="match status" value="1"/>
</dbReference>
<keyword evidence="2" id="KW-1133">Transmembrane helix</keyword>
<feature type="transmembrane region" description="Helical" evidence="2">
    <location>
        <begin position="127"/>
        <end position="143"/>
    </location>
</feature>
<organism evidence="4 5">
    <name type="scientific">Pectinatus cerevisiiphilus</name>
    <dbReference type="NCBI Taxonomy" id="86956"/>
    <lineage>
        <taxon>Bacteria</taxon>
        <taxon>Bacillati</taxon>
        <taxon>Bacillota</taxon>
        <taxon>Negativicutes</taxon>
        <taxon>Selenomonadales</taxon>
        <taxon>Selenomonadaceae</taxon>
        <taxon>Pectinatus</taxon>
    </lineage>
</organism>
<dbReference type="SUPFAM" id="SSF54001">
    <property type="entry name" value="Cysteine proteinases"/>
    <property type="match status" value="1"/>
</dbReference>
<evidence type="ECO:0000256" key="2">
    <source>
        <dbReference type="SAM" id="Phobius"/>
    </source>
</evidence>
<feature type="transmembrane region" description="Helical" evidence="2">
    <location>
        <begin position="38"/>
        <end position="55"/>
    </location>
</feature>
<feature type="domain" description="Transglutaminase-like" evidence="3">
    <location>
        <begin position="518"/>
        <end position="602"/>
    </location>
</feature>
<evidence type="ECO:0000313" key="4">
    <source>
        <dbReference type="EMBL" id="TCS82035.1"/>
    </source>
</evidence>
<feature type="transmembrane region" description="Helical" evidence="2">
    <location>
        <begin position="150"/>
        <end position="167"/>
    </location>
</feature>
<protein>
    <submittedName>
        <fullName evidence="4">Transglutaminase superfamily protein</fullName>
    </submittedName>
</protein>
<dbReference type="InterPro" id="IPR002931">
    <property type="entry name" value="Transglutaminase-like"/>
</dbReference>
<accession>A0A4R3KFV8</accession>
<evidence type="ECO:0000256" key="1">
    <source>
        <dbReference type="SAM" id="MobiDB-lite"/>
    </source>
</evidence>
<sequence>MKFTGKYLSSIISIILLNAGVLAVASCILSYSTISLDSRNILASVLFCTFIYIFFRIAGTTGCLIFRILFFLAAVYFIYEYRTELYLSLLYTVNSFIDVLKQPYHLNIQAFKLPAADELGYVVDAQPVLWLLLLGLGTIFQILMKSTKGAALLLVLTVPACLFGIYFNVMPDPYSLTGVVAFWLVLFIHMNEKYDKKVAMRALVIWAIVLVGSGLIQYAVPKENYRHPDFMQLLPQSIRDFLNEYLSPNGAASALNDIRHGINGRGELGDIDTLRQTGRRIMEVQTSLQVKDRLYLRNYSGAIYKNNSWNDLPEDVYKKYDRLFAAYSPGAWYDQSVIIFEALAGDEKGRNRLASSMQTGEQYNELFGPRQFRIAKLFVEDNEYFFPYNTDISSSSFKYDKIAQDTGGKLYKATVYGQPPRYDMLDSFLTDYGSENKYLAYYVQAERAYRDFVYNYYLQVPAGVLDNFDTKFPVRKVRTHAEREQLISNLQKYFQENYRYTLSPGRLPAGKDFVSYFLDESHEGYCTYFASAAVLILRQAGIPARYVVGYSIPENTVAAGQDLGKDNYGRPVKDFTVTDKQAHAWAEIYEDGWGWRPIDFTPGYTGAASPPATNQENTSQEHKQQDNKYETPPEKPATADTKPPVQQNGGNTFSLIIFLVVGGIVILGFVWCRYCRRNIDNILRDDFTAANTALRLRQLYAYMERLAKYTGLRRPSYMDYLDYAGFLREHEKKWQKIAVEDFVNIVLQMRFSSGTVPEERKLTEAVQIVRRMRGSLYDGLNSWQKLLFSYIYRL</sequence>
<evidence type="ECO:0000313" key="5">
    <source>
        <dbReference type="Proteomes" id="UP000295188"/>
    </source>
</evidence>
<evidence type="ECO:0000259" key="3">
    <source>
        <dbReference type="SMART" id="SM00460"/>
    </source>
</evidence>
<dbReference type="Gene3D" id="3.10.620.30">
    <property type="match status" value="1"/>
</dbReference>
<dbReference type="SMART" id="SM00460">
    <property type="entry name" value="TGc"/>
    <property type="match status" value="1"/>
</dbReference>
<comment type="caution">
    <text evidence="4">The sequence shown here is derived from an EMBL/GenBank/DDBJ whole genome shotgun (WGS) entry which is preliminary data.</text>
</comment>
<dbReference type="PROSITE" id="PS51257">
    <property type="entry name" value="PROKAR_LIPOPROTEIN"/>
    <property type="match status" value="1"/>
</dbReference>
<feature type="transmembrane region" description="Helical" evidence="2">
    <location>
        <begin position="173"/>
        <end position="190"/>
    </location>
</feature>
<feature type="transmembrane region" description="Helical" evidence="2">
    <location>
        <begin position="62"/>
        <end position="79"/>
    </location>
</feature>
<dbReference type="EMBL" id="SMAA01000001">
    <property type="protein sequence ID" value="TCS82035.1"/>
    <property type="molecule type" value="Genomic_DNA"/>
</dbReference>
<dbReference type="RefSeq" id="WP_132546999.1">
    <property type="nucleotide sequence ID" value="NZ_SMAA01000001.1"/>
</dbReference>
<dbReference type="InterPro" id="IPR052901">
    <property type="entry name" value="Bact_TGase-like"/>
</dbReference>
<name>A0A4R3KFV8_9FIRM</name>
<reference evidence="4 5" key="1">
    <citation type="submission" date="2019-03" db="EMBL/GenBank/DDBJ databases">
        <title>Genomic Encyclopedia of Type Strains, Phase IV (KMG-IV): sequencing the most valuable type-strain genomes for metagenomic binning, comparative biology and taxonomic classification.</title>
        <authorList>
            <person name="Goeker M."/>
        </authorList>
    </citation>
    <scope>NUCLEOTIDE SEQUENCE [LARGE SCALE GENOMIC DNA]</scope>
    <source>
        <strain evidence="4 5">DSM 20467</strain>
    </source>
</reference>
<dbReference type="OrthoDB" id="9804872at2"/>
<keyword evidence="2" id="KW-0472">Membrane</keyword>
<keyword evidence="2" id="KW-0812">Transmembrane</keyword>
<gene>
    <name evidence="4" type="ORF">EDC37_101207</name>
</gene>